<proteinExistence type="predicted"/>
<reference evidence="3" key="1">
    <citation type="submission" date="2023-05" db="EMBL/GenBank/DDBJ databases">
        <title>Nepenthes gracilis genome sequencing.</title>
        <authorList>
            <person name="Fukushima K."/>
        </authorList>
    </citation>
    <scope>NUCLEOTIDE SEQUENCE</scope>
    <source>
        <strain evidence="3">SING2019-196</strain>
    </source>
</reference>
<evidence type="ECO:0000256" key="1">
    <source>
        <dbReference type="SAM" id="MobiDB-lite"/>
    </source>
</evidence>
<dbReference type="EMBL" id="BSYO01000010">
    <property type="protein sequence ID" value="GMH10602.1"/>
    <property type="molecule type" value="Genomic_DNA"/>
</dbReference>
<keyword evidence="2" id="KW-0812">Transmembrane</keyword>
<sequence>MPIFVVTRRPRLQSVSRESARSRQSASFCRRLGQGICNPLRAMMLLCRLRNYIGFCLLRLLESAAALIGAWMLDPPRGLRGRLNLLFILGMGEIYRVAGRINQLLFSHHTRTSRAAEMLVEEGPRGTSTRWASLERGKHSGSAASSPKLETGSSSARELTSVLPDPSERVCRMSASELCKAAKELEFGIAPSSFISDSELLLEV</sequence>
<evidence type="ECO:0000313" key="3">
    <source>
        <dbReference type="EMBL" id="GMH10602.1"/>
    </source>
</evidence>
<protein>
    <submittedName>
        <fullName evidence="3">Uncharacterized protein</fullName>
    </submittedName>
</protein>
<dbReference type="AlphaFoldDB" id="A0AAD3XMT3"/>
<feature type="transmembrane region" description="Helical" evidence="2">
    <location>
        <begin position="52"/>
        <end position="73"/>
    </location>
</feature>
<evidence type="ECO:0000256" key="2">
    <source>
        <dbReference type="SAM" id="Phobius"/>
    </source>
</evidence>
<name>A0AAD3XMT3_NEPGR</name>
<organism evidence="3 4">
    <name type="scientific">Nepenthes gracilis</name>
    <name type="common">Slender pitcher plant</name>
    <dbReference type="NCBI Taxonomy" id="150966"/>
    <lineage>
        <taxon>Eukaryota</taxon>
        <taxon>Viridiplantae</taxon>
        <taxon>Streptophyta</taxon>
        <taxon>Embryophyta</taxon>
        <taxon>Tracheophyta</taxon>
        <taxon>Spermatophyta</taxon>
        <taxon>Magnoliopsida</taxon>
        <taxon>eudicotyledons</taxon>
        <taxon>Gunneridae</taxon>
        <taxon>Pentapetalae</taxon>
        <taxon>Caryophyllales</taxon>
        <taxon>Nepenthaceae</taxon>
        <taxon>Nepenthes</taxon>
    </lineage>
</organism>
<feature type="region of interest" description="Disordered" evidence="1">
    <location>
        <begin position="122"/>
        <end position="162"/>
    </location>
</feature>
<gene>
    <name evidence="3" type="ORF">Nepgr_012443</name>
</gene>
<evidence type="ECO:0000313" key="4">
    <source>
        <dbReference type="Proteomes" id="UP001279734"/>
    </source>
</evidence>
<keyword evidence="4" id="KW-1185">Reference proteome</keyword>
<accession>A0AAD3XMT3</accession>
<keyword evidence="2" id="KW-0472">Membrane</keyword>
<dbReference type="Proteomes" id="UP001279734">
    <property type="component" value="Unassembled WGS sequence"/>
</dbReference>
<keyword evidence="2" id="KW-1133">Transmembrane helix</keyword>
<comment type="caution">
    <text evidence="3">The sequence shown here is derived from an EMBL/GenBank/DDBJ whole genome shotgun (WGS) entry which is preliminary data.</text>
</comment>